<gene>
    <name evidence="5" type="ORF">C7378_3017</name>
</gene>
<dbReference type="InterPro" id="IPR054593">
    <property type="entry name" value="Beta-mannosidase-like_N2"/>
</dbReference>
<dbReference type="PANTHER" id="PTHR36848">
    <property type="entry name" value="DNA-BINDING PROTEIN (PUTATIVE SECRETED PROTEIN)-RELATED"/>
    <property type="match status" value="1"/>
</dbReference>
<comment type="caution">
    <text evidence="5">The sequence shown here is derived from an EMBL/GenBank/DDBJ whole genome shotgun (WGS) entry which is preliminary data.</text>
</comment>
<dbReference type="Proteomes" id="UP000295210">
    <property type="component" value="Unassembled WGS sequence"/>
</dbReference>
<accession>A0A4R1L3S2</accession>
<keyword evidence="6" id="KW-1185">Reference proteome</keyword>
<dbReference type="Gene3D" id="2.60.120.260">
    <property type="entry name" value="Galactose-binding domain-like"/>
    <property type="match status" value="1"/>
</dbReference>
<feature type="compositionally biased region" description="Basic and acidic residues" evidence="2">
    <location>
        <begin position="830"/>
        <end position="844"/>
    </location>
</feature>
<dbReference type="PANTHER" id="PTHR36848:SF2">
    <property type="entry name" value="SECRETED PROTEIN"/>
    <property type="match status" value="1"/>
</dbReference>
<evidence type="ECO:0000256" key="3">
    <source>
        <dbReference type="SAM" id="SignalP"/>
    </source>
</evidence>
<name>A0A4R1L3S2_9BACT</name>
<dbReference type="SUPFAM" id="SSF49785">
    <property type="entry name" value="Galactose-binding domain-like"/>
    <property type="match status" value="1"/>
</dbReference>
<evidence type="ECO:0000256" key="2">
    <source>
        <dbReference type="SAM" id="MobiDB-lite"/>
    </source>
</evidence>
<dbReference type="EMBL" id="SMGK01000005">
    <property type="protein sequence ID" value="TCK71727.1"/>
    <property type="molecule type" value="Genomic_DNA"/>
</dbReference>
<keyword evidence="3" id="KW-0732">Signal</keyword>
<dbReference type="GO" id="GO:0004553">
    <property type="term" value="F:hydrolase activity, hydrolyzing O-glycosyl compounds"/>
    <property type="evidence" value="ECO:0007669"/>
    <property type="project" value="UniProtKB-ARBA"/>
</dbReference>
<evidence type="ECO:0000256" key="1">
    <source>
        <dbReference type="ARBA" id="ARBA00022801"/>
    </source>
</evidence>
<evidence type="ECO:0000259" key="4">
    <source>
        <dbReference type="Pfam" id="PF22666"/>
    </source>
</evidence>
<dbReference type="Pfam" id="PF22666">
    <property type="entry name" value="Glyco_hydro_2_N2"/>
    <property type="match status" value="1"/>
</dbReference>
<dbReference type="OrthoDB" id="9761519at2"/>
<dbReference type="AlphaFoldDB" id="A0A4R1L3S2"/>
<evidence type="ECO:0000313" key="5">
    <source>
        <dbReference type="EMBL" id="TCK71727.1"/>
    </source>
</evidence>
<evidence type="ECO:0000313" key="6">
    <source>
        <dbReference type="Proteomes" id="UP000295210"/>
    </source>
</evidence>
<feature type="region of interest" description="Disordered" evidence="2">
    <location>
        <begin position="830"/>
        <end position="850"/>
    </location>
</feature>
<protein>
    <submittedName>
        <fullName evidence="5">Glycosyl hydrolase family 2</fullName>
    </submittedName>
</protein>
<reference evidence="5 6" key="1">
    <citation type="submission" date="2019-03" db="EMBL/GenBank/DDBJ databases">
        <title>Genomic Encyclopedia of Type Strains, Phase IV (KMG-IV): sequencing the most valuable type-strain genomes for metagenomic binning, comparative biology and taxonomic classification.</title>
        <authorList>
            <person name="Goeker M."/>
        </authorList>
    </citation>
    <scope>NUCLEOTIDE SEQUENCE [LARGE SCALE GENOMIC DNA]</scope>
    <source>
        <strain evidence="5 6">DSM 103428</strain>
    </source>
</reference>
<sequence length="1272" mass="143185">MKLLVRLFAVTILAVSFLSVVHAQASSGSGDQLHEGFVDPPRDFSPMPFWFWNGRMEGPEIQKEIHAMVDQHVYGAFLHARDGLETPYLSDGWWKAIGSGLEESKKDGFEFNFVDEYDWPSGEVRNVQMSGNHQSEVLARHPEYRMQTLAYDSKVVHGPQAINLPADRDTEAVVAARWLGRDRIDSESLRLLNVENGHVQWSVPDGDWVVLQFHLQPAMGFDGGFVDLMNPDAMKLYFKLSYGEYYRRFASYFGNTIHYSFADHEGDYGYRIAWTPELFQAFQKRTGYDLRKVLPLLIYDGGDTTTKVRTDYLSTVTQLYAASFWDGITTSARKLGIERTGHAWEESLQWSAALQGSLFSVERGLNPVGVDSLEDFGRQPLNFKVAQSVADFEGRRFMCENQGVQGTNSYLDMEGMRKGTNAIGAWGVNLFVPHAFDYDASRANYPPDWLHQPFWPYFHYYADYTRRISYMNADSSHVTNVLLYYPITSIWAHTAPLFSGSTSYQEIGRPAAWKNETILINDYYTRMILQLADHHWDYNIADDQYLDSARVEGNELVIGPQRFRAIILPPLTTLSRNTLRKIEEFDKAGGVVLAIRMLPSSSPEAGGNDAVIKTGMDSLFGGEDSSSGNAGAYYIADSVNSLIATLDAKVPKDVRIIEGPSQQHLYFEHRRKLQKDYYWVVNDTDRARINQVHFAAKGIPEKWNALTGAREPLFYRNGPDGTEVRLNLAPWDAFYIVFKPLTGSGQDAELVSTNAETVDSVSRQGSLMRVHLSGPADQATTFVTLHGETHNYEGEVSTGSIKPLVLVGDWQFRPQPERISVPYAKVKDAPEAEGERRGWEREGADDTDWPSLWLSEEQGTVRKWEMIGPFPNTDNNGFNQVFPPEKEFDPHKKYEGLNAQIVGWKQYDGNEPHLALENWDIWMSTSGGRDSDAAYVTQFNPELLTNGDKWVVSYAHTYLYSSKEQHAQFIVAADNWARIWLNNKPVYGQLRTPFWYELNDHWADKVPVELKAGWNDVLVKVGKGRGVSSGFYGFSFRVADDNGNTLRDVTASFQQKLGNESPVESSSMRWYRIAIPPGCVAVVPPALQGHYRMLVNGHPATPSGNEPVDIRKFLNGDRNSLVIIASQKDRLDSPVQFVTGDTPFPLTSWTKTGLANYSGSAIYSKSFTLPASFHGQRVVLDLGQISSVADVYVNGKSAGTLVWSPYRLDITNLLRQGQNQLKIVVTNTEANQRAVGTSHHLLQAIDKCGLEGPVRLIPYMDKVITLHEVASK</sequence>
<dbReference type="InterPro" id="IPR008979">
    <property type="entry name" value="Galactose-bd-like_sf"/>
</dbReference>
<dbReference type="InterPro" id="IPR053161">
    <property type="entry name" value="Ulvan_degrading_GH"/>
</dbReference>
<proteinExistence type="predicted"/>
<dbReference type="Pfam" id="PF17132">
    <property type="entry name" value="Glyco_hydro_106"/>
    <property type="match status" value="2"/>
</dbReference>
<organism evidence="5 6">
    <name type="scientific">Acidipila rosea</name>
    <dbReference type="NCBI Taxonomy" id="768535"/>
    <lineage>
        <taxon>Bacteria</taxon>
        <taxon>Pseudomonadati</taxon>
        <taxon>Acidobacteriota</taxon>
        <taxon>Terriglobia</taxon>
        <taxon>Terriglobales</taxon>
        <taxon>Acidobacteriaceae</taxon>
        <taxon>Acidipila</taxon>
    </lineage>
</organism>
<feature type="chain" id="PRO_5020294572" evidence="3">
    <location>
        <begin position="26"/>
        <end position="1272"/>
    </location>
</feature>
<feature type="signal peptide" evidence="3">
    <location>
        <begin position="1"/>
        <end position="25"/>
    </location>
</feature>
<feature type="domain" description="Beta-mannosidase-like galactose-binding" evidence="4">
    <location>
        <begin position="1161"/>
        <end position="1240"/>
    </location>
</feature>
<dbReference type="NCBIfam" id="NF045579">
    <property type="entry name" value="rhamnoside_JR"/>
    <property type="match status" value="1"/>
</dbReference>
<dbReference type="RefSeq" id="WP_131998479.1">
    <property type="nucleotide sequence ID" value="NZ_SMGK01000005.1"/>
</dbReference>
<keyword evidence="1 5" id="KW-0378">Hydrolase</keyword>